<name>A0ABN7IVJ5_9BASI</name>
<evidence type="ECO:0000256" key="2">
    <source>
        <dbReference type="SAM" id="MobiDB-lite"/>
    </source>
</evidence>
<feature type="transmembrane region" description="Helical" evidence="3">
    <location>
        <begin position="73"/>
        <end position="96"/>
    </location>
</feature>
<accession>A0ABN7IVJ5</accession>
<comment type="caution">
    <text evidence="5">The sequence shown here is derived from an EMBL/GenBank/DDBJ whole genome shotgun (WGS) entry which is preliminary data.</text>
</comment>
<feature type="compositionally biased region" description="Polar residues" evidence="2">
    <location>
        <begin position="28"/>
        <end position="47"/>
    </location>
</feature>
<dbReference type="InterPro" id="IPR029058">
    <property type="entry name" value="AB_hydrolase_fold"/>
</dbReference>
<reference evidence="5" key="1">
    <citation type="submission" date="2020-10" db="EMBL/GenBank/DDBJ databases">
        <authorList>
            <person name="Sedaghatjoo S."/>
        </authorList>
    </citation>
    <scope>NUCLEOTIDE SEQUENCE</scope>
    <source>
        <strain evidence="5">AZH3</strain>
    </source>
</reference>
<feature type="compositionally biased region" description="Low complexity" evidence="2">
    <location>
        <begin position="52"/>
        <end position="65"/>
    </location>
</feature>
<evidence type="ECO:0000256" key="3">
    <source>
        <dbReference type="SAM" id="Phobius"/>
    </source>
</evidence>
<feature type="transmembrane region" description="Helical" evidence="3">
    <location>
        <begin position="162"/>
        <end position="182"/>
    </location>
</feature>
<feature type="compositionally biased region" description="Basic and acidic residues" evidence="2">
    <location>
        <begin position="530"/>
        <end position="540"/>
    </location>
</feature>
<feature type="compositionally biased region" description="Basic and acidic residues" evidence="2">
    <location>
        <begin position="473"/>
        <end position="483"/>
    </location>
</feature>
<dbReference type="Pfam" id="PF20434">
    <property type="entry name" value="BD-FAE"/>
    <property type="match status" value="1"/>
</dbReference>
<feature type="compositionally biased region" description="Polar residues" evidence="2">
    <location>
        <begin position="570"/>
        <end position="607"/>
    </location>
</feature>
<evidence type="ECO:0000313" key="6">
    <source>
        <dbReference type="Proteomes" id="UP000836402"/>
    </source>
</evidence>
<dbReference type="InterPro" id="IPR050300">
    <property type="entry name" value="GDXG_lipolytic_enzyme"/>
</dbReference>
<dbReference type="EMBL" id="CAJHJG010003404">
    <property type="protein sequence ID" value="CAD6931349.1"/>
    <property type="molecule type" value="Genomic_DNA"/>
</dbReference>
<keyword evidence="3" id="KW-1133">Transmembrane helix</keyword>
<dbReference type="Proteomes" id="UP000836402">
    <property type="component" value="Unassembled WGS sequence"/>
</dbReference>
<keyword evidence="3" id="KW-0812">Transmembrane</keyword>
<dbReference type="SUPFAM" id="SSF53474">
    <property type="entry name" value="alpha/beta-Hydrolases"/>
    <property type="match status" value="1"/>
</dbReference>
<feature type="compositionally biased region" description="Basic and acidic residues" evidence="2">
    <location>
        <begin position="418"/>
        <end position="429"/>
    </location>
</feature>
<keyword evidence="1" id="KW-0378">Hydrolase</keyword>
<evidence type="ECO:0000259" key="4">
    <source>
        <dbReference type="Pfam" id="PF20434"/>
    </source>
</evidence>
<feature type="region of interest" description="Disordered" evidence="2">
    <location>
        <begin position="418"/>
        <end position="502"/>
    </location>
</feature>
<keyword evidence="3" id="KW-0472">Membrane</keyword>
<feature type="region of interest" description="Disordered" evidence="2">
    <location>
        <begin position="1"/>
        <end position="66"/>
    </location>
</feature>
<protein>
    <recommendedName>
        <fullName evidence="4">BD-FAE-like domain-containing protein</fullName>
    </recommendedName>
</protein>
<proteinExistence type="predicted"/>
<feature type="compositionally biased region" description="Polar residues" evidence="2">
    <location>
        <begin position="627"/>
        <end position="638"/>
    </location>
</feature>
<feature type="compositionally biased region" description="Acidic residues" evidence="2">
    <location>
        <begin position="554"/>
        <end position="566"/>
    </location>
</feature>
<keyword evidence="6" id="KW-1185">Reference proteome</keyword>
<feature type="compositionally biased region" description="Low complexity" evidence="2">
    <location>
        <begin position="227"/>
        <end position="244"/>
    </location>
</feature>
<feature type="region of interest" description="Disordered" evidence="2">
    <location>
        <begin position="524"/>
        <end position="638"/>
    </location>
</feature>
<feature type="transmembrane region" description="Helical" evidence="3">
    <location>
        <begin position="108"/>
        <end position="132"/>
    </location>
</feature>
<dbReference type="Gene3D" id="3.40.50.1820">
    <property type="entry name" value="alpha/beta hydrolase"/>
    <property type="match status" value="2"/>
</dbReference>
<feature type="region of interest" description="Disordered" evidence="2">
    <location>
        <begin position="227"/>
        <end position="249"/>
    </location>
</feature>
<dbReference type="InterPro" id="IPR049492">
    <property type="entry name" value="BD-FAE-like_dom"/>
</dbReference>
<evidence type="ECO:0000313" key="5">
    <source>
        <dbReference type="EMBL" id="CAD6931349.1"/>
    </source>
</evidence>
<gene>
    <name evidence="5" type="ORF">JKIAZH3_G1619</name>
</gene>
<feature type="domain" description="BD-FAE-like" evidence="4">
    <location>
        <begin position="324"/>
        <end position="395"/>
    </location>
</feature>
<dbReference type="PANTHER" id="PTHR48081">
    <property type="entry name" value="AB HYDROLASE SUPERFAMILY PROTEIN C4A8.06C"/>
    <property type="match status" value="1"/>
</dbReference>
<organism evidence="5 6">
    <name type="scientific">Tilletia caries</name>
    <name type="common">wheat bunt fungus</name>
    <dbReference type="NCBI Taxonomy" id="13290"/>
    <lineage>
        <taxon>Eukaryota</taxon>
        <taxon>Fungi</taxon>
        <taxon>Dikarya</taxon>
        <taxon>Basidiomycota</taxon>
        <taxon>Ustilaginomycotina</taxon>
        <taxon>Exobasidiomycetes</taxon>
        <taxon>Tilletiales</taxon>
        <taxon>Tilletiaceae</taxon>
        <taxon>Tilletia</taxon>
    </lineage>
</organism>
<sequence>MSKSPMPTKSAPAIDGGSQLAEPRTASAGENSTSNSAVKMPSTNTGTDMDMSASTSTSGGSTGKSQRSRTSRFVAAFLRVSLLPVIAFGLPTWPILALLCTVPFVSVFIFPFFLALTAVLMYAVAWFSYLILAQSDPPLRSSGNGARYLPFLPYSPMRCLKINWAAFLYATTALRVAIPAVLDWSYRRVIVLGTQAGAGIVKEGVLYGSPYPGKRLDIYLPPNHVPPTQTSSAPAAANTAASRRPPLRTRKHSTVFNEPGVGLPVLDENDALNGKGGGVGTGGSSGGGGAAPAHVRTAVAPVILVLPSIIPPLTWTNKRKTYLQLALRLRRLGYCVVVPDITYFPEARIKASIIDLRLVLRWVGANISRYGGDPNKIHVMGHGFSAHLITLTLTQEAVVLSREGFLDRAYDREQRALERERERIDDRSDVGTQDGEGDWEESSSVGDGENNRKHLGDTVDAPQQLFSFPSSSKVDRGGDKRQSVADSWVDESGSASGSKVPPGYVMGATQQFAHDFDAASPRLHLADLGSDPKGKAREGRGLAFPSSSGGGAGEQDEDLDHNDDDPFTSPPRTTRVLTHIRNGSRTLNAGSSSSQRNGANLTVNNQDARSHSRSRSPGRPRGASSGLPTNNASTTSFDNLNEPATLAEAEEQISNGLNRVEIYEAEIELPPIAGVILLAGVSDVIKGFRNETDRGVEHLSVLRRAMGPSHTSCLLHSPAHLLFAAKNMLDTALLPPKFLLIHGGKDAVVPIEQSTLMKTLLVGVGISHVSLRAYRELGHAEALAALFLGMGKSSTKYAKQLTQDIVNFVEL</sequence>
<dbReference type="PANTHER" id="PTHR48081:SF33">
    <property type="entry name" value="KYNURENINE FORMAMIDASE"/>
    <property type="match status" value="1"/>
</dbReference>
<evidence type="ECO:0000256" key="1">
    <source>
        <dbReference type="ARBA" id="ARBA00022801"/>
    </source>
</evidence>